<keyword evidence="7" id="KW-1185">Reference proteome</keyword>
<evidence type="ECO:0000256" key="5">
    <source>
        <dbReference type="ARBA" id="ARBA00023136"/>
    </source>
</evidence>
<organism evidence="7 8">
    <name type="scientific">Hydra vulgaris</name>
    <name type="common">Hydra</name>
    <name type="synonym">Hydra attenuata</name>
    <dbReference type="NCBI Taxonomy" id="6087"/>
    <lineage>
        <taxon>Eukaryota</taxon>
        <taxon>Metazoa</taxon>
        <taxon>Cnidaria</taxon>
        <taxon>Hydrozoa</taxon>
        <taxon>Hydroidolina</taxon>
        <taxon>Anthoathecata</taxon>
        <taxon>Aplanulata</taxon>
        <taxon>Hydridae</taxon>
        <taxon>Hydra</taxon>
    </lineage>
</organism>
<accession>A0ABM4BQH2</accession>
<feature type="transmembrane region" description="Helical" evidence="6">
    <location>
        <begin position="331"/>
        <end position="354"/>
    </location>
</feature>
<reference evidence="8" key="1">
    <citation type="submission" date="2025-08" db="UniProtKB">
        <authorList>
            <consortium name="RefSeq"/>
        </authorList>
    </citation>
    <scope>IDENTIFICATION</scope>
</reference>
<evidence type="ECO:0000256" key="4">
    <source>
        <dbReference type="ARBA" id="ARBA00022989"/>
    </source>
</evidence>
<dbReference type="Proteomes" id="UP001652625">
    <property type="component" value="Chromosome 04"/>
</dbReference>
<evidence type="ECO:0000256" key="1">
    <source>
        <dbReference type="ARBA" id="ARBA00004127"/>
    </source>
</evidence>
<dbReference type="SUPFAM" id="SSF103473">
    <property type="entry name" value="MFS general substrate transporter"/>
    <property type="match status" value="1"/>
</dbReference>
<dbReference type="GeneID" id="124818582"/>
<feature type="transmembrane region" description="Helical" evidence="6">
    <location>
        <begin position="361"/>
        <end position="381"/>
    </location>
</feature>
<keyword evidence="4 6" id="KW-1133">Transmembrane helix</keyword>
<sequence>MMDYSQNSQQNESWLIKRKYTTIAFAVQSLILGMEYSVTLSTLWLYIKELVNTESPKLFYTLISFIYILSYTISTPIIGIIIDRTRKVKVWFFVCNSFLIVGNLLYSLQFSPWFLVAGRFISGCCGLYSVMTAEIIRSYPSSKTTFQLSVQSLAFYLGFIIGPCINFFFLEIDFYIGCWHLKNVNFIGIFMTLVCLIMCLISFLMVHDLSKEFDLKEEEEKKSESFQVTHSKLLGESPVPLINIELVSNKNEESNEMLLPFIFSKAKKRRISNETDSSLSHLSIFKILKLLFTSFDTSLLLFSTFIILLFLVTFEMWLPLFVIETLQLSHLELNVCIFGSGISSVFILLFYICIPLSEEKTFIVVLIGLFGLCIINVGYIVLKYFNSKPLQLIFGIAYMINFAGACIIPEVFITNTLARFVNSKNQAFVDGIRNSMFSAGTLTAFSSAALTFEYLSLFASTFIVLTLLLMILLVARRKHLTDPKPIF</sequence>
<dbReference type="PANTHER" id="PTHR23510">
    <property type="entry name" value="INNER MEMBRANE TRANSPORT PROTEIN YAJR"/>
    <property type="match status" value="1"/>
</dbReference>
<evidence type="ECO:0000256" key="2">
    <source>
        <dbReference type="ARBA" id="ARBA00022448"/>
    </source>
</evidence>
<feature type="transmembrane region" description="Helical" evidence="6">
    <location>
        <begin position="20"/>
        <end position="47"/>
    </location>
</feature>
<feature type="transmembrane region" description="Helical" evidence="6">
    <location>
        <begin position="458"/>
        <end position="475"/>
    </location>
</feature>
<name>A0ABM4BQH2_HYDVU</name>
<dbReference type="InterPro" id="IPR036259">
    <property type="entry name" value="MFS_trans_sf"/>
</dbReference>
<feature type="transmembrane region" description="Helical" evidence="6">
    <location>
        <begin position="290"/>
        <end position="311"/>
    </location>
</feature>
<evidence type="ECO:0000313" key="7">
    <source>
        <dbReference type="Proteomes" id="UP001652625"/>
    </source>
</evidence>
<keyword evidence="5 6" id="KW-0472">Membrane</keyword>
<evidence type="ECO:0000313" key="8">
    <source>
        <dbReference type="RefSeq" id="XP_065651382.1"/>
    </source>
</evidence>
<evidence type="ECO:0000256" key="6">
    <source>
        <dbReference type="SAM" id="Phobius"/>
    </source>
</evidence>
<feature type="transmembrane region" description="Helical" evidence="6">
    <location>
        <begin position="88"/>
        <end position="106"/>
    </location>
</feature>
<proteinExistence type="predicted"/>
<dbReference type="Gene3D" id="1.20.1250.20">
    <property type="entry name" value="MFS general substrate transporter like domains"/>
    <property type="match status" value="1"/>
</dbReference>
<dbReference type="InterPro" id="IPR051068">
    <property type="entry name" value="MFS_Domain-Containing_Protein"/>
</dbReference>
<dbReference type="InterPro" id="IPR011701">
    <property type="entry name" value="MFS"/>
</dbReference>
<feature type="transmembrane region" description="Helical" evidence="6">
    <location>
        <begin position="184"/>
        <end position="206"/>
    </location>
</feature>
<feature type="transmembrane region" description="Helical" evidence="6">
    <location>
        <begin position="393"/>
        <end position="413"/>
    </location>
</feature>
<dbReference type="RefSeq" id="XP_065651382.1">
    <property type="nucleotide sequence ID" value="XM_065795310.1"/>
</dbReference>
<feature type="transmembrane region" description="Helical" evidence="6">
    <location>
        <begin position="59"/>
        <end position="81"/>
    </location>
</feature>
<evidence type="ECO:0000256" key="3">
    <source>
        <dbReference type="ARBA" id="ARBA00022692"/>
    </source>
</evidence>
<comment type="subcellular location">
    <subcellularLocation>
        <location evidence="1">Endomembrane system</location>
        <topology evidence="1">Multi-pass membrane protein</topology>
    </subcellularLocation>
</comment>
<keyword evidence="3 6" id="KW-0812">Transmembrane</keyword>
<gene>
    <name evidence="8" type="primary">LOC124818582</name>
</gene>
<feature type="transmembrane region" description="Helical" evidence="6">
    <location>
        <begin position="153"/>
        <end position="172"/>
    </location>
</feature>
<protein>
    <submittedName>
        <fullName evidence="8">Uncharacterized protein LOC124818582 isoform X2</fullName>
    </submittedName>
</protein>
<dbReference type="Pfam" id="PF07690">
    <property type="entry name" value="MFS_1"/>
    <property type="match status" value="1"/>
</dbReference>
<keyword evidence="2" id="KW-0813">Transport</keyword>
<dbReference type="PANTHER" id="PTHR23510:SF3">
    <property type="entry name" value="MAJOR FACILITATOR SUPERFAMILY DOMAIN-CONTAINING PROTEIN 8"/>
    <property type="match status" value="1"/>
</dbReference>